<keyword evidence="5 8" id="KW-0822">Tryptophan biosynthesis</keyword>
<dbReference type="AlphaFoldDB" id="G2EE93"/>
<dbReference type="Proteomes" id="UP000003730">
    <property type="component" value="Unassembled WGS sequence"/>
</dbReference>
<gene>
    <name evidence="8 10" type="primary">trpC</name>
    <name evidence="10" type="ORF">BZARG_2903</name>
</gene>
<comment type="caution">
    <text evidence="10">The sequence shown here is derived from an EMBL/GenBank/DDBJ whole genome shotgun (WGS) entry which is preliminary data.</text>
</comment>
<dbReference type="NCBIfam" id="NF001377">
    <property type="entry name" value="PRK00278.2-4"/>
    <property type="match status" value="1"/>
</dbReference>
<dbReference type="InterPro" id="IPR045186">
    <property type="entry name" value="Indole-3-glycerol_P_synth"/>
</dbReference>
<keyword evidence="11" id="KW-1185">Reference proteome</keyword>
<keyword evidence="7 8" id="KW-0456">Lyase</keyword>
<evidence type="ECO:0000256" key="5">
    <source>
        <dbReference type="ARBA" id="ARBA00022822"/>
    </source>
</evidence>
<dbReference type="InterPro" id="IPR013785">
    <property type="entry name" value="Aldolase_TIM"/>
</dbReference>
<dbReference type="eggNOG" id="COG0134">
    <property type="taxonomic scope" value="Bacteria"/>
</dbReference>
<evidence type="ECO:0000256" key="8">
    <source>
        <dbReference type="HAMAP-Rule" id="MF_00134"/>
    </source>
</evidence>
<dbReference type="RefSeq" id="WP_008637595.1">
    <property type="nucleotide sequence ID" value="NZ_AFXZ01000033.1"/>
</dbReference>
<dbReference type="SUPFAM" id="SSF51366">
    <property type="entry name" value="Ribulose-phoshate binding barrel"/>
    <property type="match status" value="1"/>
</dbReference>
<dbReference type="OrthoDB" id="9804217at2"/>
<dbReference type="EC" id="4.1.1.48" evidence="8"/>
<protein>
    <recommendedName>
        <fullName evidence="8">Indole-3-glycerol phosphate synthase</fullName>
        <shortName evidence="8">IGPS</shortName>
        <ecNumber evidence="8">4.1.1.48</ecNumber>
    </recommendedName>
</protein>
<dbReference type="InterPro" id="IPR011060">
    <property type="entry name" value="RibuloseP-bd_barrel"/>
</dbReference>
<dbReference type="Gene3D" id="3.20.20.70">
    <property type="entry name" value="Aldolase class I"/>
    <property type="match status" value="1"/>
</dbReference>
<evidence type="ECO:0000256" key="2">
    <source>
        <dbReference type="ARBA" id="ARBA00004696"/>
    </source>
</evidence>
<organism evidence="10 11">
    <name type="scientific">Bizionia argentinensis JUB59</name>
    <dbReference type="NCBI Taxonomy" id="1046627"/>
    <lineage>
        <taxon>Bacteria</taxon>
        <taxon>Pseudomonadati</taxon>
        <taxon>Bacteroidota</taxon>
        <taxon>Flavobacteriia</taxon>
        <taxon>Flavobacteriales</taxon>
        <taxon>Flavobacteriaceae</taxon>
        <taxon>Bizionia</taxon>
    </lineage>
</organism>
<evidence type="ECO:0000256" key="3">
    <source>
        <dbReference type="ARBA" id="ARBA00022605"/>
    </source>
</evidence>
<evidence type="ECO:0000256" key="4">
    <source>
        <dbReference type="ARBA" id="ARBA00022793"/>
    </source>
</evidence>
<dbReference type="PANTHER" id="PTHR22854">
    <property type="entry name" value="TRYPTOPHAN BIOSYNTHESIS PROTEIN"/>
    <property type="match status" value="1"/>
</dbReference>
<evidence type="ECO:0000313" key="11">
    <source>
        <dbReference type="Proteomes" id="UP000003730"/>
    </source>
</evidence>
<dbReference type="STRING" id="1046627.BZARG_2903"/>
<dbReference type="UniPathway" id="UPA00035">
    <property type="reaction ID" value="UER00043"/>
</dbReference>
<dbReference type="PATRIC" id="fig|1046627.3.peg.1838"/>
<sequence>MDILQKIVADKRREVALKKQLIPISQLEQSILFERKTISLVKNLQNSKSGIIAEHKRRSPSKHMINDSLNVFDVAQGYEKASVCGMSVLTDSKYFGGSLDDLLLARASCNLPLLRKEFIIDGYQILEAKAYGADVILLIAAILTPAEIKEFSELAKSLNLEVLLEVHNEEELQKSIMPSLDLLGVNNRNLKTFEVSLETSITLSSLIPDDFMKVSESGISSTGAIKILKPYGYKGFLIGENFMRTDNPGESAKNFISELNLTVPIFRD</sequence>
<keyword evidence="4 8" id="KW-0210">Decarboxylase</keyword>
<evidence type="ECO:0000256" key="7">
    <source>
        <dbReference type="ARBA" id="ARBA00023239"/>
    </source>
</evidence>
<dbReference type="FunFam" id="3.20.20.70:FF:000024">
    <property type="entry name" value="Indole-3-glycerol phosphate synthase"/>
    <property type="match status" value="1"/>
</dbReference>
<keyword evidence="6 8" id="KW-0057">Aromatic amino acid biosynthesis</keyword>
<dbReference type="InterPro" id="IPR013798">
    <property type="entry name" value="Indole-3-glycerol_P_synth_dom"/>
</dbReference>
<keyword evidence="3 8" id="KW-0028">Amino-acid biosynthesis</keyword>
<name>G2EE93_9FLAO</name>
<dbReference type="Pfam" id="PF00218">
    <property type="entry name" value="IGPS"/>
    <property type="match status" value="1"/>
</dbReference>
<dbReference type="GO" id="GO:0000162">
    <property type="term" value="P:L-tryptophan biosynthetic process"/>
    <property type="evidence" value="ECO:0007669"/>
    <property type="project" value="UniProtKB-UniRule"/>
</dbReference>
<comment type="catalytic activity">
    <reaction evidence="1 8">
        <text>1-(2-carboxyphenylamino)-1-deoxy-D-ribulose 5-phosphate + H(+) = (1S,2R)-1-C-(indol-3-yl)glycerol 3-phosphate + CO2 + H2O</text>
        <dbReference type="Rhea" id="RHEA:23476"/>
        <dbReference type="ChEBI" id="CHEBI:15377"/>
        <dbReference type="ChEBI" id="CHEBI:15378"/>
        <dbReference type="ChEBI" id="CHEBI:16526"/>
        <dbReference type="ChEBI" id="CHEBI:58613"/>
        <dbReference type="ChEBI" id="CHEBI:58866"/>
        <dbReference type="EC" id="4.1.1.48"/>
    </reaction>
</comment>
<comment type="pathway">
    <text evidence="2 8">Amino-acid biosynthesis; L-tryptophan biosynthesis; L-tryptophan from chorismate: step 4/5.</text>
</comment>
<accession>G2EE93</accession>
<dbReference type="HAMAP" id="MF_00134_B">
    <property type="entry name" value="IGPS_B"/>
    <property type="match status" value="1"/>
</dbReference>
<evidence type="ECO:0000259" key="9">
    <source>
        <dbReference type="Pfam" id="PF00218"/>
    </source>
</evidence>
<reference evidence="10 11" key="1">
    <citation type="journal article" date="2008" name="Int. J. Syst. Evol. Microbiol.">
        <title>Bizionia argentinensis sp. nov., isolated from surface marine water in Antarctica.</title>
        <authorList>
            <person name="Bercovich A."/>
            <person name="Vazquez S.C."/>
            <person name="Yankilevich P."/>
            <person name="Coria S.H."/>
            <person name="Foti M."/>
            <person name="Hernandez E."/>
            <person name="Vidal A."/>
            <person name="Ruberto L."/>
            <person name="Melo C."/>
            <person name="Marenssi S."/>
            <person name="Criscuolo M."/>
            <person name="Memoli M."/>
            <person name="Arguelles M."/>
            <person name="Mac Cormack W.P."/>
        </authorList>
    </citation>
    <scope>NUCLEOTIDE SEQUENCE [LARGE SCALE GENOMIC DNA]</scope>
    <source>
        <strain evidence="10 11">JUB59</strain>
    </source>
</reference>
<evidence type="ECO:0000256" key="6">
    <source>
        <dbReference type="ARBA" id="ARBA00023141"/>
    </source>
</evidence>
<dbReference type="PANTHER" id="PTHR22854:SF2">
    <property type="entry name" value="INDOLE-3-GLYCEROL-PHOSPHATE SYNTHASE"/>
    <property type="match status" value="1"/>
</dbReference>
<dbReference type="GO" id="GO:0004640">
    <property type="term" value="F:phosphoribosylanthranilate isomerase activity"/>
    <property type="evidence" value="ECO:0007669"/>
    <property type="project" value="TreeGrafter"/>
</dbReference>
<feature type="domain" description="Indole-3-glycerol phosphate synthase" evidence="9">
    <location>
        <begin position="4"/>
        <end position="253"/>
    </location>
</feature>
<evidence type="ECO:0000256" key="1">
    <source>
        <dbReference type="ARBA" id="ARBA00001633"/>
    </source>
</evidence>
<comment type="similarity">
    <text evidence="8">Belongs to the TrpC family.</text>
</comment>
<dbReference type="GO" id="GO:0004425">
    <property type="term" value="F:indole-3-glycerol-phosphate synthase activity"/>
    <property type="evidence" value="ECO:0007669"/>
    <property type="project" value="UniProtKB-UniRule"/>
</dbReference>
<evidence type="ECO:0000313" key="10">
    <source>
        <dbReference type="EMBL" id="EGV43253.1"/>
    </source>
</evidence>
<dbReference type="CDD" id="cd00331">
    <property type="entry name" value="IGPS"/>
    <property type="match status" value="1"/>
</dbReference>
<dbReference type="EMBL" id="AFXZ01000033">
    <property type="protein sequence ID" value="EGV43253.1"/>
    <property type="molecule type" value="Genomic_DNA"/>
</dbReference>
<proteinExistence type="inferred from homology"/>